<dbReference type="EMBL" id="JAFBFC010000004">
    <property type="protein sequence ID" value="MBM7703579.1"/>
    <property type="molecule type" value="Genomic_DNA"/>
</dbReference>
<organism evidence="1 2">
    <name type="scientific">Priestia iocasae</name>
    <dbReference type="NCBI Taxonomy" id="2291674"/>
    <lineage>
        <taxon>Bacteria</taxon>
        <taxon>Bacillati</taxon>
        <taxon>Bacillota</taxon>
        <taxon>Bacilli</taxon>
        <taxon>Bacillales</taxon>
        <taxon>Bacillaceae</taxon>
        <taxon>Priestia</taxon>
    </lineage>
</organism>
<evidence type="ECO:0000313" key="2">
    <source>
        <dbReference type="Proteomes" id="UP000809829"/>
    </source>
</evidence>
<accession>A0ABS2QYN7</accession>
<reference evidence="1 2" key="1">
    <citation type="submission" date="2021-01" db="EMBL/GenBank/DDBJ databases">
        <title>Genomic Encyclopedia of Type Strains, Phase IV (KMG-IV): sequencing the most valuable type-strain genomes for metagenomic binning, comparative biology and taxonomic classification.</title>
        <authorList>
            <person name="Goeker M."/>
        </authorList>
    </citation>
    <scope>NUCLEOTIDE SEQUENCE [LARGE SCALE GENOMIC DNA]</scope>
    <source>
        <strain evidence="1 2">DSM 104297</strain>
    </source>
</reference>
<dbReference type="Pfam" id="PF14178">
    <property type="entry name" value="YppF"/>
    <property type="match status" value="1"/>
</dbReference>
<sequence length="73" mass="8940">MLIEDFIFQFILMKKRRPLHTNELLRYLQACYTQGDVTKSDYKKLFIELQKRKVEEQVPFMRDCKFFTSIQSL</sequence>
<name>A0ABS2QYN7_9BACI</name>
<evidence type="ECO:0008006" key="3">
    <source>
        <dbReference type="Google" id="ProtNLM"/>
    </source>
</evidence>
<dbReference type="InterPro" id="IPR025553">
    <property type="entry name" value="YppF"/>
</dbReference>
<keyword evidence="2" id="KW-1185">Reference proteome</keyword>
<dbReference type="Proteomes" id="UP000809829">
    <property type="component" value="Unassembled WGS sequence"/>
</dbReference>
<dbReference type="RefSeq" id="WP_205187546.1">
    <property type="nucleotide sequence ID" value="NZ_JAFBFC010000004.1"/>
</dbReference>
<proteinExistence type="predicted"/>
<gene>
    <name evidence="1" type="ORF">JOC83_002428</name>
</gene>
<protein>
    <recommendedName>
        <fullName evidence="3">YppF-like protein</fullName>
    </recommendedName>
</protein>
<comment type="caution">
    <text evidence="1">The sequence shown here is derived from an EMBL/GenBank/DDBJ whole genome shotgun (WGS) entry which is preliminary data.</text>
</comment>
<evidence type="ECO:0000313" key="1">
    <source>
        <dbReference type="EMBL" id="MBM7703579.1"/>
    </source>
</evidence>